<reference evidence="1" key="2">
    <citation type="submission" date="2025-08" db="UniProtKB">
        <authorList>
            <consortium name="Ensembl"/>
        </authorList>
    </citation>
    <scope>IDENTIFICATION</scope>
</reference>
<dbReference type="AlphaFoldDB" id="H2YTU7"/>
<evidence type="ECO:0000313" key="2">
    <source>
        <dbReference type="Proteomes" id="UP000007875"/>
    </source>
</evidence>
<reference evidence="1" key="3">
    <citation type="submission" date="2025-09" db="UniProtKB">
        <authorList>
            <consortium name="Ensembl"/>
        </authorList>
    </citation>
    <scope>IDENTIFICATION</scope>
</reference>
<keyword evidence="2" id="KW-1185">Reference proteome</keyword>
<reference evidence="2" key="1">
    <citation type="submission" date="2003-08" db="EMBL/GenBank/DDBJ databases">
        <authorList>
            <person name="Birren B."/>
            <person name="Nusbaum C."/>
            <person name="Abebe A."/>
            <person name="Abouelleil A."/>
            <person name="Adekoya E."/>
            <person name="Ait-zahra M."/>
            <person name="Allen N."/>
            <person name="Allen T."/>
            <person name="An P."/>
            <person name="Anderson M."/>
            <person name="Anderson S."/>
            <person name="Arachchi H."/>
            <person name="Armbruster J."/>
            <person name="Bachantsang P."/>
            <person name="Baldwin J."/>
            <person name="Barry A."/>
            <person name="Bayul T."/>
            <person name="Blitshsteyn B."/>
            <person name="Bloom T."/>
            <person name="Blye J."/>
            <person name="Boguslavskiy L."/>
            <person name="Borowsky M."/>
            <person name="Boukhgalter B."/>
            <person name="Brunache A."/>
            <person name="Butler J."/>
            <person name="Calixte N."/>
            <person name="Calvo S."/>
            <person name="Camarata J."/>
            <person name="Campo K."/>
            <person name="Chang J."/>
            <person name="Cheshatsang Y."/>
            <person name="Citroen M."/>
            <person name="Collymore A."/>
            <person name="Considine T."/>
            <person name="Cook A."/>
            <person name="Cooke P."/>
            <person name="Corum B."/>
            <person name="Cuomo C."/>
            <person name="David R."/>
            <person name="Dawoe T."/>
            <person name="Degray S."/>
            <person name="Dodge S."/>
            <person name="Dooley K."/>
            <person name="Dorje P."/>
            <person name="Dorjee K."/>
            <person name="Dorris L."/>
            <person name="Duffey N."/>
            <person name="Dupes A."/>
            <person name="Elkins T."/>
            <person name="Engels R."/>
            <person name="Erickson J."/>
            <person name="Farina A."/>
            <person name="Faro S."/>
            <person name="Ferreira P."/>
            <person name="Fischer H."/>
            <person name="Fitzgerald M."/>
            <person name="Foley K."/>
            <person name="Gage D."/>
            <person name="Galagan J."/>
            <person name="Gearin G."/>
            <person name="Gnerre S."/>
            <person name="Gnirke A."/>
            <person name="Goyette A."/>
            <person name="Graham J."/>
            <person name="Grandbois E."/>
            <person name="Gyaltsen K."/>
            <person name="Hafez N."/>
            <person name="Hagopian D."/>
            <person name="Hagos B."/>
            <person name="Hall J."/>
            <person name="Hatcher B."/>
            <person name="Heller A."/>
            <person name="Higgins H."/>
            <person name="Honan T."/>
            <person name="Horn A."/>
            <person name="Houde N."/>
            <person name="Hughes L."/>
            <person name="Hulme W."/>
            <person name="Husby E."/>
            <person name="Iliev I."/>
            <person name="Jaffe D."/>
            <person name="Jones C."/>
            <person name="Kamal M."/>
            <person name="Kamat A."/>
            <person name="Kamvysselis M."/>
            <person name="Karlsson E."/>
            <person name="Kells C."/>
            <person name="Kieu A."/>
            <person name="Kisner P."/>
            <person name="Kodira C."/>
            <person name="Kulbokas E."/>
            <person name="Labutti K."/>
            <person name="Lama D."/>
            <person name="Landers T."/>
            <person name="Leger J."/>
            <person name="Levine S."/>
            <person name="Lewis D."/>
            <person name="Lewis T."/>
            <person name="Lindblad-toh K."/>
            <person name="Liu X."/>
            <person name="Lokyitsang T."/>
            <person name="Lokyitsang Y."/>
            <person name="Lucien O."/>
            <person name="Lui A."/>
            <person name="Ma L.J."/>
            <person name="Mabbitt R."/>
            <person name="Macdonald J."/>
            <person name="Maclean C."/>
            <person name="Major J."/>
            <person name="Manning J."/>
            <person name="Marabella R."/>
            <person name="Maru K."/>
            <person name="Matthews C."/>
            <person name="Mauceli E."/>
            <person name="Mccarthy M."/>
            <person name="Mcdonough S."/>
            <person name="Mcghee T."/>
            <person name="Meldrim J."/>
            <person name="Meneus L."/>
            <person name="Mesirov J."/>
            <person name="Mihalev A."/>
            <person name="Mihova T."/>
            <person name="Mikkelsen T."/>
            <person name="Mlenga V."/>
            <person name="Moru K."/>
            <person name="Mozes J."/>
            <person name="Mulrain L."/>
            <person name="Munson G."/>
            <person name="Naylor J."/>
            <person name="Newes C."/>
            <person name="Nguyen C."/>
            <person name="Nguyen N."/>
            <person name="Nguyen T."/>
            <person name="Nicol R."/>
            <person name="Nielsen C."/>
            <person name="Nizzari M."/>
            <person name="Norbu C."/>
            <person name="Norbu N."/>
            <person name="O'donnell P."/>
            <person name="Okoawo O."/>
            <person name="O'leary S."/>
            <person name="Omotosho B."/>
            <person name="O'neill K."/>
            <person name="Osman S."/>
            <person name="Parker S."/>
            <person name="Perrin D."/>
            <person name="Phunkhang P."/>
            <person name="Piqani B."/>
            <person name="Purcell S."/>
            <person name="Rachupka T."/>
            <person name="Ramasamy U."/>
            <person name="Rameau R."/>
            <person name="Ray V."/>
            <person name="Raymond C."/>
            <person name="Retta R."/>
            <person name="Richardson S."/>
            <person name="Rise C."/>
            <person name="Rodriguez J."/>
            <person name="Rogers J."/>
            <person name="Rogov P."/>
            <person name="Rutman M."/>
            <person name="Schupbach R."/>
            <person name="Seaman C."/>
            <person name="Settipalli S."/>
            <person name="Sharpe T."/>
            <person name="Sheridan J."/>
            <person name="Sherpa N."/>
            <person name="Shi J."/>
            <person name="Smirnov S."/>
            <person name="Smith C."/>
            <person name="Sougnez C."/>
            <person name="Spencer B."/>
            <person name="Stalker J."/>
            <person name="Stange-thomann N."/>
            <person name="Stavropoulos S."/>
            <person name="Stetson K."/>
            <person name="Stone C."/>
            <person name="Stone S."/>
            <person name="Stubbs M."/>
            <person name="Talamas J."/>
            <person name="Tchuinga P."/>
            <person name="Tenzing P."/>
            <person name="Tesfaye S."/>
            <person name="Theodore J."/>
            <person name="Thoulutsang Y."/>
            <person name="Topham K."/>
            <person name="Towey S."/>
            <person name="Tsamla T."/>
            <person name="Tsomo N."/>
            <person name="Vallee D."/>
            <person name="Vassiliev H."/>
            <person name="Venkataraman V."/>
            <person name="Vinson J."/>
            <person name="Vo A."/>
            <person name="Wade C."/>
            <person name="Wang S."/>
            <person name="Wangchuk T."/>
            <person name="Wangdi T."/>
            <person name="Whittaker C."/>
            <person name="Wilkinson J."/>
            <person name="Wu Y."/>
            <person name="Wyman D."/>
            <person name="Yadav S."/>
            <person name="Yang S."/>
            <person name="Yang X."/>
            <person name="Yeager S."/>
            <person name="Yee E."/>
            <person name="Young G."/>
            <person name="Zainoun J."/>
            <person name="Zembeck L."/>
            <person name="Zimmer A."/>
            <person name="Zody M."/>
            <person name="Lander E."/>
        </authorList>
    </citation>
    <scope>NUCLEOTIDE SEQUENCE [LARGE SCALE GENOMIC DNA]</scope>
</reference>
<name>H2YTU7_CIOSA</name>
<sequence>MRHQQLRCGDRTHHWDRRVRGGVQGKIDPREADDPGCGEEVEILIHRFGQNQLPP</sequence>
<proteinExistence type="predicted"/>
<accession>H2YTU7</accession>
<dbReference type="Ensembl" id="ENSCSAVT00000008868.1">
    <property type="protein sequence ID" value="ENSCSAVP00000008757.1"/>
    <property type="gene ID" value="ENSCSAVG00000005193.1"/>
</dbReference>
<dbReference type="Proteomes" id="UP000007875">
    <property type="component" value="Unassembled WGS sequence"/>
</dbReference>
<organism evidence="1 2">
    <name type="scientific">Ciona savignyi</name>
    <name type="common">Pacific transparent sea squirt</name>
    <dbReference type="NCBI Taxonomy" id="51511"/>
    <lineage>
        <taxon>Eukaryota</taxon>
        <taxon>Metazoa</taxon>
        <taxon>Chordata</taxon>
        <taxon>Tunicata</taxon>
        <taxon>Ascidiacea</taxon>
        <taxon>Phlebobranchia</taxon>
        <taxon>Cionidae</taxon>
        <taxon>Ciona</taxon>
    </lineage>
</organism>
<dbReference type="HOGENOM" id="CLU_3031660_0_0_1"/>
<evidence type="ECO:0000313" key="1">
    <source>
        <dbReference type="Ensembl" id="ENSCSAVP00000008757.1"/>
    </source>
</evidence>
<dbReference type="GeneTree" id="ENSGT00940000165265"/>
<protein>
    <submittedName>
        <fullName evidence="1">Uncharacterized protein</fullName>
    </submittedName>
</protein>